<feature type="region of interest" description="Disordered" evidence="5">
    <location>
        <begin position="14"/>
        <end position="37"/>
    </location>
</feature>
<evidence type="ECO:0000313" key="6">
    <source>
        <dbReference type="EMBL" id="KAG2456936.1"/>
    </source>
</evidence>
<keyword evidence="7" id="KW-1185">Reference proteome</keyword>
<accession>A0A8X7WWQ4</accession>
<evidence type="ECO:0000256" key="4">
    <source>
        <dbReference type="ARBA" id="ARBA00023242"/>
    </source>
</evidence>
<dbReference type="PANTHER" id="PTHR28359">
    <property type="entry name" value="ASHWIN"/>
    <property type="match status" value="1"/>
</dbReference>
<protein>
    <recommendedName>
        <fullName evidence="3">Ashwin</fullName>
    </recommendedName>
</protein>
<feature type="non-terminal residue" evidence="6">
    <location>
        <position position="1"/>
    </location>
</feature>
<dbReference type="InterPro" id="IPR024887">
    <property type="entry name" value="Ashwin"/>
</dbReference>
<evidence type="ECO:0000256" key="2">
    <source>
        <dbReference type="ARBA" id="ARBA00007855"/>
    </source>
</evidence>
<comment type="similarity">
    <text evidence="2">Belongs to the ashwin family.</text>
</comment>
<evidence type="ECO:0000256" key="3">
    <source>
        <dbReference type="ARBA" id="ARBA00015134"/>
    </source>
</evidence>
<reference evidence="6 7" key="1">
    <citation type="journal article" date="2021" name="Cell">
        <title>Tracing the genetic footprints of vertebrate landing in non-teleost ray-finned fishes.</title>
        <authorList>
            <person name="Bi X."/>
            <person name="Wang K."/>
            <person name="Yang L."/>
            <person name="Pan H."/>
            <person name="Jiang H."/>
            <person name="Wei Q."/>
            <person name="Fang M."/>
            <person name="Yu H."/>
            <person name="Zhu C."/>
            <person name="Cai Y."/>
            <person name="He Y."/>
            <person name="Gan X."/>
            <person name="Zeng H."/>
            <person name="Yu D."/>
            <person name="Zhu Y."/>
            <person name="Jiang H."/>
            <person name="Qiu Q."/>
            <person name="Yang H."/>
            <person name="Zhang Y.E."/>
            <person name="Wang W."/>
            <person name="Zhu M."/>
            <person name="He S."/>
            <person name="Zhang G."/>
        </authorList>
    </citation>
    <scope>NUCLEOTIDE SEQUENCE [LARGE SCALE GENOMIC DNA]</scope>
    <source>
        <strain evidence="6">Bchr_013</strain>
    </source>
</reference>
<evidence type="ECO:0000313" key="7">
    <source>
        <dbReference type="Proteomes" id="UP000886611"/>
    </source>
</evidence>
<feature type="non-terminal residue" evidence="6">
    <location>
        <position position="209"/>
    </location>
</feature>
<feature type="compositionally biased region" description="Low complexity" evidence="5">
    <location>
        <begin position="132"/>
        <end position="146"/>
    </location>
</feature>
<dbReference type="AlphaFoldDB" id="A0A8X7WWQ4"/>
<dbReference type="GO" id="GO:0048598">
    <property type="term" value="P:embryonic morphogenesis"/>
    <property type="evidence" value="ECO:0007669"/>
    <property type="project" value="InterPro"/>
</dbReference>
<feature type="region of interest" description="Disordered" evidence="5">
    <location>
        <begin position="105"/>
        <end position="155"/>
    </location>
</feature>
<dbReference type="GO" id="GO:0072669">
    <property type="term" value="C:tRNA-splicing ligase complex"/>
    <property type="evidence" value="ECO:0007669"/>
    <property type="project" value="InterPro"/>
</dbReference>
<gene>
    <name evidence="6" type="primary">Rcjmb04_0</name>
    <name evidence="6" type="ORF">GTO96_0012897</name>
</gene>
<dbReference type="EMBL" id="JAATIS010008602">
    <property type="protein sequence ID" value="KAG2456936.1"/>
    <property type="molecule type" value="Genomic_DNA"/>
</dbReference>
<feature type="compositionally biased region" description="Basic and acidic residues" evidence="5">
    <location>
        <begin position="106"/>
        <end position="115"/>
    </location>
</feature>
<comment type="subcellular location">
    <subcellularLocation>
        <location evidence="1">Nucleus</location>
    </subcellularLocation>
</comment>
<comment type="caution">
    <text evidence="6">The sequence shown here is derived from an EMBL/GenBank/DDBJ whole genome shotgun (WGS) entry which is preliminary data.</text>
</comment>
<proteinExistence type="inferred from homology"/>
<organism evidence="6 7">
    <name type="scientific">Polypterus senegalus</name>
    <name type="common">Senegal bichir</name>
    <dbReference type="NCBI Taxonomy" id="55291"/>
    <lineage>
        <taxon>Eukaryota</taxon>
        <taxon>Metazoa</taxon>
        <taxon>Chordata</taxon>
        <taxon>Craniata</taxon>
        <taxon>Vertebrata</taxon>
        <taxon>Euteleostomi</taxon>
        <taxon>Actinopterygii</taxon>
        <taxon>Polypteriformes</taxon>
        <taxon>Polypteridae</taxon>
        <taxon>Polypterus</taxon>
    </lineage>
</organism>
<dbReference type="Pfam" id="PF15323">
    <property type="entry name" value="Ashwin"/>
    <property type="match status" value="1"/>
</dbReference>
<feature type="region of interest" description="Disordered" evidence="5">
    <location>
        <begin position="54"/>
        <end position="87"/>
    </location>
</feature>
<dbReference type="Proteomes" id="UP000886611">
    <property type="component" value="Unassembled WGS sequence"/>
</dbReference>
<sequence>MAVQYVTQRMEKAGAISGHGNHSKNIPVDSGSSSDKDSLTNLYLQHIIPLPRRELPNSRWGKKMEKKREKQPASNTQRNSCVADGSRKRPLIVFDGSSTSTTIKIKKTELGESNRLKPPPSGNLTNTIRRLSSPLSCSSPSVQSNSTIHRDGELDKNVVPNNQNLSGNCKSPPATVGTGCVKLKRAAPKDGESDVAVSMILFKLLLRAL</sequence>
<feature type="compositionally biased region" description="Basic and acidic residues" evidence="5">
    <location>
        <begin position="54"/>
        <end position="71"/>
    </location>
</feature>
<name>A0A8X7WWQ4_POLSE</name>
<evidence type="ECO:0000256" key="1">
    <source>
        <dbReference type="ARBA" id="ARBA00004123"/>
    </source>
</evidence>
<evidence type="ECO:0000256" key="5">
    <source>
        <dbReference type="SAM" id="MobiDB-lite"/>
    </source>
</evidence>
<keyword evidence="4" id="KW-0539">Nucleus</keyword>
<dbReference type="GO" id="GO:0005634">
    <property type="term" value="C:nucleus"/>
    <property type="evidence" value="ECO:0007669"/>
    <property type="project" value="UniProtKB-SubCell"/>
</dbReference>
<dbReference type="PANTHER" id="PTHR28359:SF1">
    <property type="entry name" value="ASHWIN"/>
    <property type="match status" value="1"/>
</dbReference>